<name>A0A5E4XC18_9BURK</name>
<evidence type="ECO:0000313" key="3">
    <source>
        <dbReference type="Proteomes" id="UP000366945"/>
    </source>
</evidence>
<accession>A0A5E4XC18</accession>
<evidence type="ECO:0000256" key="1">
    <source>
        <dbReference type="SAM" id="MobiDB-lite"/>
    </source>
</evidence>
<sequence length="49" mass="5546">MVTSRNSGRAPLPRAAARNQMQEKDRDFIRYGTFPGRLPRTSPNGENVE</sequence>
<reference evidence="2 3" key="1">
    <citation type="submission" date="2019-08" db="EMBL/GenBank/DDBJ databases">
        <authorList>
            <person name="Peeters C."/>
        </authorList>
    </citation>
    <scope>NUCLEOTIDE SEQUENCE [LARGE SCALE GENOMIC DNA]</scope>
    <source>
        <strain evidence="2 3">LMG 31114</strain>
    </source>
</reference>
<feature type="region of interest" description="Disordered" evidence="1">
    <location>
        <begin position="1"/>
        <end position="26"/>
    </location>
</feature>
<dbReference type="Proteomes" id="UP000366945">
    <property type="component" value="Unassembled WGS sequence"/>
</dbReference>
<organism evidence="2 3">
    <name type="scientific">Pandoraea pneumonica</name>
    <dbReference type="NCBI Taxonomy" id="2508299"/>
    <lineage>
        <taxon>Bacteria</taxon>
        <taxon>Pseudomonadati</taxon>
        <taxon>Pseudomonadota</taxon>
        <taxon>Betaproteobacteria</taxon>
        <taxon>Burkholderiales</taxon>
        <taxon>Burkholderiaceae</taxon>
        <taxon>Pandoraea</taxon>
    </lineage>
</organism>
<gene>
    <name evidence="2" type="ORF">PPN31114_03807</name>
</gene>
<protein>
    <submittedName>
        <fullName evidence="2">Uncharacterized protein</fullName>
    </submittedName>
</protein>
<keyword evidence="3" id="KW-1185">Reference proteome</keyword>
<evidence type="ECO:0000313" key="2">
    <source>
        <dbReference type="EMBL" id="VVE33894.1"/>
    </source>
</evidence>
<proteinExistence type="predicted"/>
<dbReference type="AlphaFoldDB" id="A0A5E4XC18"/>
<dbReference type="EMBL" id="CABPSK010000003">
    <property type="protein sequence ID" value="VVE33894.1"/>
    <property type="molecule type" value="Genomic_DNA"/>
</dbReference>